<evidence type="ECO:0000313" key="2">
    <source>
        <dbReference type="Proteomes" id="UP001629058"/>
    </source>
</evidence>
<gene>
    <name evidence="1" type="ORF">ABS765_03245</name>
</gene>
<dbReference type="EMBL" id="JBELPY010000001">
    <property type="protein sequence ID" value="MFL9833044.1"/>
    <property type="molecule type" value="Genomic_DNA"/>
</dbReference>
<comment type="caution">
    <text evidence="1">The sequence shown here is derived from an EMBL/GenBank/DDBJ whole genome shotgun (WGS) entry which is preliminary data.</text>
</comment>
<name>A0ABW8XZB5_9FLAO</name>
<dbReference type="Proteomes" id="UP001629058">
    <property type="component" value="Unassembled WGS sequence"/>
</dbReference>
<evidence type="ECO:0000313" key="1">
    <source>
        <dbReference type="EMBL" id="MFL9833044.1"/>
    </source>
</evidence>
<reference evidence="1 2" key="1">
    <citation type="submission" date="2024-06" db="EMBL/GenBank/DDBJ databases">
        <authorList>
            <person name="Kaempfer P."/>
            <person name="Viver T."/>
        </authorList>
    </citation>
    <scope>NUCLEOTIDE SEQUENCE [LARGE SCALE GENOMIC DNA]</scope>
    <source>
        <strain evidence="1 2">ST-37</strain>
    </source>
</reference>
<accession>A0ABW8XZB5</accession>
<sequence length="83" mass="9870">MENPILQAKKELIQWIKEMDDLDEIQELLDLKNKNILSSGVVAESQTEYVVKDDFDERFAKGLTSEESRRRTREFIENLPWKK</sequence>
<dbReference type="RefSeq" id="WP_408087492.1">
    <property type="nucleotide sequence ID" value="NZ_JBELPY010000001.1"/>
</dbReference>
<proteinExistence type="predicted"/>
<keyword evidence="2" id="KW-1185">Reference proteome</keyword>
<evidence type="ECO:0008006" key="3">
    <source>
        <dbReference type="Google" id="ProtNLM"/>
    </source>
</evidence>
<protein>
    <recommendedName>
        <fullName evidence="3">Addiction module component</fullName>
    </recommendedName>
</protein>
<organism evidence="1 2">
    <name type="scientific">Chryseobacterium terrae</name>
    <dbReference type="NCBI Taxonomy" id="3163299"/>
    <lineage>
        <taxon>Bacteria</taxon>
        <taxon>Pseudomonadati</taxon>
        <taxon>Bacteroidota</taxon>
        <taxon>Flavobacteriia</taxon>
        <taxon>Flavobacteriales</taxon>
        <taxon>Weeksellaceae</taxon>
        <taxon>Chryseobacterium group</taxon>
        <taxon>Chryseobacterium</taxon>
    </lineage>
</organism>